<protein>
    <submittedName>
        <fullName evidence="8">NADH dehydrogenase subunit M</fullName>
    </submittedName>
</protein>
<feature type="transmembrane region" description="Helical" evidence="6">
    <location>
        <begin position="35"/>
        <end position="54"/>
    </location>
</feature>
<dbReference type="NCBIfam" id="TIGR01972">
    <property type="entry name" value="NDH_I_M"/>
    <property type="match status" value="1"/>
</dbReference>
<keyword evidence="9" id="KW-1185">Reference proteome</keyword>
<evidence type="ECO:0000256" key="3">
    <source>
        <dbReference type="ARBA" id="ARBA00022692"/>
    </source>
</evidence>
<feature type="transmembrane region" description="Helical" evidence="6">
    <location>
        <begin position="331"/>
        <end position="351"/>
    </location>
</feature>
<dbReference type="GO" id="GO:0048039">
    <property type="term" value="F:ubiquinone binding"/>
    <property type="evidence" value="ECO:0007669"/>
    <property type="project" value="TreeGrafter"/>
</dbReference>
<evidence type="ECO:0000256" key="6">
    <source>
        <dbReference type="SAM" id="Phobius"/>
    </source>
</evidence>
<comment type="similarity">
    <text evidence="2">Belongs to the complex I subunit 4 family.</text>
</comment>
<feature type="transmembrane region" description="Helical" evidence="6">
    <location>
        <begin position="274"/>
        <end position="296"/>
    </location>
</feature>
<feature type="transmembrane region" description="Helical" evidence="6">
    <location>
        <begin position="6"/>
        <end position="23"/>
    </location>
</feature>
<name>A0A1Q6DX67_METT1</name>
<dbReference type="PANTHER" id="PTHR43507:SF1">
    <property type="entry name" value="NADH-UBIQUINONE OXIDOREDUCTASE CHAIN 4"/>
    <property type="match status" value="1"/>
</dbReference>
<comment type="caution">
    <text evidence="8">The sequence shown here is derived from an EMBL/GenBank/DDBJ whole genome shotgun (WGS) entry which is preliminary data.</text>
</comment>
<evidence type="ECO:0000256" key="4">
    <source>
        <dbReference type="ARBA" id="ARBA00022989"/>
    </source>
</evidence>
<feature type="transmembrane region" description="Helical" evidence="6">
    <location>
        <begin position="246"/>
        <end position="268"/>
    </location>
</feature>
<dbReference type="Pfam" id="PF00361">
    <property type="entry name" value="Proton_antipo_M"/>
    <property type="match status" value="1"/>
</dbReference>
<feature type="transmembrane region" description="Helical" evidence="6">
    <location>
        <begin position="372"/>
        <end position="395"/>
    </location>
</feature>
<feature type="transmembrane region" description="Helical" evidence="6">
    <location>
        <begin position="165"/>
        <end position="187"/>
    </location>
</feature>
<evidence type="ECO:0000256" key="5">
    <source>
        <dbReference type="ARBA" id="ARBA00023136"/>
    </source>
</evidence>
<dbReference type="PANTHER" id="PTHR43507">
    <property type="entry name" value="NADH-UBIQUINONE OXIDOREDUCTASE CHAIN 4"/>
    <property type="match status" value="1"/>
</dbReference>
<keyword evidence="5 6" id="KW-0472">Membrane</keyword>
<evidence type="ECO:0000256" key="1">
    <source>
        <dbReference type="ARBA" id="ARBA00004141"/>
    </source>
</evidence>
<keyword evidence="3 6" id="KW-0812">Transmembrane</keyword>
<dbReference type="GO" id="GO:0003954">
    <property type="term" value="F:NADH dehydrogenase activity"/>
    <property type="evidence" value="ECO:0007669"/>
    <property type="project" value="TreeGrafter"/>
</dbReference>
<comment type="subcellular location">
    <subcellularLocation>
        <location evidence="1">Membrane</location>
        <topology evidence="1">Multi-pass membrane protein</topology>
    </subcellularLocation>
</comment>
<evidence type="ECO:0000313" key="8">
    <source>
        <dbReference type="EMBL" id="OKY78964.1"/>
    </source>
</evidence>
<evidence type="ECO:0000256" key="2">
    <source>
        <dbReference type="ARBA" id="ARBA00009025"/>
    </source>
</evidence>
<feature type="transmembrane region" description="Helical" evidence="6">
    <location>
        <begin position="74"/>
        <end position="100"/>
    </location>
</feature>
<reference evidence="8" key="1">
    <citation type="submission" date="2016-12" db="EMBL/GenBank/DDBJ databases">
        <title>Discovery of methanogenic haloarchaea.</title>
        <authorList>
            <person name="Sorokin D.Y."/>
            <person name="Makarova K.S."/>
            <person name="Abbas B."/>
            <person name="Ferrer M."/>
            <person name="Golyshin P.N."/>
        </authorList>
    </citation>
    <scope>NUCLEOTIDE SEQUENCE [LARGE SCALE GENOMIC DNA]</scope>
    <source>
        <strain evidence="8">HMET1</strain>
    </source>
</reference>
<feature type="transmembrane region" description="Helical" evidence="6">
    <location>
        <begin position="407"/>
        <end position="427"/>
    </location>
</feature>
<dbReference type="Proteomes" id="UP000185744">
    <property type="component" value="Unassembled WGS sequence"/>
</dbReference>
<dbReference type="GO" id="GO:0016020">
    <property type="term" value="C:membrane"/>
    <property type="evidence" value="ECO:0007669"/>
    <property type="project" value="UniProtKB-SubCell"/>
</dbReference>
<dbReference type="PRINTS" id="PR01437">
    <property type="entry name" value="NUOXDRDTASE4"/>
</dbReference>
<sequence length="484" mass="53419">MNQLLSLLILIPLVGGVITYLVGRFNKEATKYSALSISIITGILFLLTLTKFNIKIGKYQLVEEYSWLNSIGSQILLGIDGLSATLVGLTILLTIVAIGMSWKKIKKKKKSYYPLLLLLEAGLIGVFLSLDFIIFFIFWEITLIPMFFIIAIWGGERRLYASIKFFIYTHLSSLFLLISIIAIYLHSPIQTFSIPVLTEITQTFSPQLQLMIFIGVFIGFAVKMPIVPFHTWLPDAHVEAPTPGSVMLAGVLLKMGGYVLIRVGYMMLPSAIDLAMPILAIISIVTMFYAGFVAMGQEDLKSLIAYSSVGHMGIVLFGVASMTVYGIAGGIYQMISHGLISALLFSICGMIKKDVGTRKISKLSGLAKETPTLTGILVFGSFAGLGLPSLSGFIAELTVFIGAFSTWEIYTILAIISLIVTASYFIWMLQRTIFGESQLNSKEINWKIEITSLIPLIILIIIFGVYPDLLFDYINPFVKLITSI</sequence>
<dbReference type="InterPro" id="IPR001750">
    <property type="entry name" value="ND/Mrp_TM"/>
</dbReference>
<feature type="transmembrane region" description="Helical" evidence="6">
    <location>
        <begin position="136"/>
        <end position="153"/>
    </location>
</feature>
<accession>A0A1Q6DX67</accession>
<feature type="transmembrane region" description="Helical" evidence="6">
    <location>
        <begin position="448"/>
        <end position="466"/>
    </location>
</feature>
<feature type="domain" description="NADH:quinone oxidoreductase/Mrp antiporter transmembrane" evidence="7">
    <location>
        <begin position="129"/>
        <end position="415"/>
    </location>
</feature>
<feature type="transmembrane region" description="Helical" evidence="6">
    <location>
        <begin position="207"/>
        <end position="226"/>
    </location>
</feature>
<dbReference type="GO" id="GO:0015990">
    <property type="term" value="P:electron transport coupled proton transport"/>
    <property type="evidence" value="ECO:0007669"/>
    <property type="project" value="TreeGrafter"/>
</dbReference>
<dbReference type="STRING" id="1903181.BTN85_1469"/>
<keyword evidence="4 6" id="KW-1133">Transmembrane helix</keyword>
<evidence type="ECO:0000259" key="7">
    <source>
        <dbReference type="Pfam" id="PF00361"/>
    </source>
</evidence>
<dbReference type="InterPro" id="IPR003918">
    <property type="entry name" value="NADH_UbQ_OxRdtase"/>
</dbReference>
<proteinExistence type="inferred from homology"/>
<dbReference type="InParanoid" id="A0A1Q6DX67"/>
<gene>
    <name evidence="8" type="ORF">BTN85_1469</name>
</gene>
<dbReference type="InterPro" id="IPR010227">
    <property type="entry name" value="NADH_Q_OxRdtase_chainM/4"/>
</dbReference>
<dbReference type="GO" id="GO:0008137">
    <property type="term" value="F:NADH dehydrogenase (ubiquinone) activity"/>
    <property type="evidence" value="ECO:0007669"/>
    <property type="project" value="InterPro"/>
</dbReference>
<feature type="transmembrane region" description="Helical" evidence="6">
    <location>
        <begin position="303"/>
        <end position="325"/>
    </location>
</feature>
<feature type="transmembrane region" description="Helical" evidence="6">
    <location>
        <begin position="112"/>
        <end position="130"/>
    </location>
</feature>
<dbReference type="GO" id="GO:0042773">
    <property type="term" value="P:ATP synthesis coupled electron transport"/>
    <property type="evidence" value="ECO:0007669"/>
    <property type="project" value="InterPro"/>
</dbReference>
<evidence type="ECO:0000313" key="9">
    <source>
        <dbReference type="Proteomes" id="UP000185744"/>
    </source>
</evidence>
<organism evidence="8 9">
    <name type="scientific">Methanohalarchaeum thermophilum</name>
    <dbReference type="NCBI Taxonomy" id="1903181"/>
    <lineage>
        <taxon>Archaea</taxon>
        <taxon>Methanobacteriati</taxon>
        <taxon>Methanobacteriota</taxon>
        <taxon>Methanonatronarchaeia</taxon>
        <taxon>Methanonatronarchaeales</taxon>
        <taxon>Methanonatronarchaeaceae</taxon>
        <taxon>Candidatus Methanohalarchaeum</taxon>
    </lineage>
</organism>
<dbReference type="AlphaFoldDB" id="A0A1Q6DX67"/>
<dbReference type="EMBL" id="MSDW01000001">
    <property type="protein sequence ID" value="OKY78964.1"/>
    <property type="molecule type" value="Genomic_DNA"/>
</dbReference>